<dbReference type="Proteomes" id="UP001500236">
    <property type="component" value="Unassembled WGS sequence"/>
</dbReference>
<evidence type="ECO:0000259" key="5">
    <source>
        <dbReference type="PROSITE" id="PS50977"/>
    </source>
</evidence>
<dbReference type="PRINTS" id="PR00455">
    <property type="entry name" value="HTHTETR"/>
</dbReference>
<dbReference type="EMBL" id="BAAAVT010000014">
    <property type="protein sequence ID" value="GAA3069667.1"/>
    <property type="molecule type" value="Genomic_DNA"/>
</dbReference>
<dbReference type="RefSeq" id="WP_344681396.1">
    <property type="nucleotide sequence ID" value="NZ_BAAAVT010000014.1"/>
</dbReference>
<sequence length="200" mass="21649">MTGAEPSAARRGSARARLLEAAAGLFYAEGIAATGIDKVIAEAGVAKMSLYNNFSSKEELVLAYLECRHQEWMALYRHRAQGAVSPEDGVLAVFDAYLDHAEAAYVHAFRGCGLLNAAAELPAGARGREAVRRHKEEVEEVLAAHLERLAPRPLAQETAEQLSFLLEGAMSRAGLDGGPDRLRRARRMAERILAGLGREP</sequence>
<evidence type="ECO:0000256" key="2">
    <source>
        <dbReference type="ARBA" id="ARBA00023125"/>
    </source>
</evidence>
<comment type="caution">
    <text evidence="6">The sequence shown here is derived from an EMBL/GenBank/DDBJ whole genome shotgun (WGS) entry which is preliminary data.</text>
</comment>
<dbReference type="SUPFAM" id="SSF48498">
    <property type="entry name" value="Tetracyclin repressor-like, C-terminal domain"/>
    <property type="match status" value="1"/>
</dbReference>
<organism evidence="6 7">
    <name type="scientific">Nesterenkonia aethiopica</name>
    <dbReference type="NCBI Taxonomy" id="269144"/>
    <lineage>
        <taxon>Bacteria</taxon>
        <taxon>Bacillati</taxon>
        <taxon>Actinomycetota</taxon>
        <taxon>Actinomycetes</taxon>
        <taxon>Micrococcales</taxon>
        <taxon>Micrococcaceae</taxon>
        <taxon>Nesterenkonia</taxon>
    </lineage>
</organism>
<keyword evidence="1" id="KW-0805">Transcription regulation</keyword>
<dbReference type="Gene3D" id="1.10.357.10">
    <property type="entry name" value="Tetracycline Repressor, domain 2"/>
    <property type="match status" value="1"/>
</dbReference>
<dbReference type="Pfam" id="PF00440">
    <property type="entry name" value="TetR_N"/>
    <property type="match status" value="1"/>
</dbReference>
<evidence type="ECO:0000256" key="3">
    <source>
        <dbReference type="ARBA" id="ARBA00023163"/>
    </source>
</evidence>
<evidence type="ECO:0000313" key="7">
    <source>
        <dbReference type="Proteomes" id="UP001500236"/>
    </source>
</evidence>
<feature type="DNA-binding region" description="H-T-H motif" evidence="4">
    <location>
        <begin position="35"/>
        <end position="54"/>
    </location>
</feature>
<dbReference type="SUPFAM" id="SSF46689">
    <property type="entry name" value="Homeodomain-like"/>
    <property type="match status" value="1"/>
</dbReference>
<keyword evidence="7" id="KW-1185">Reference proteome</keyword>
<accession>A0ABP6M2K2</accession>
<dbReference type="PANTHER" id="PTHR47506">
    <property type="entry name" value="TRANSCRIPTIONAL REGULATORY PROTEIN"/>
    <property type="match status" value="1"/>
</dbReference>
<dbReference type="PANTHER" id="PTHR47506:SF7">
    <property type="entry name" value="TRANSCRIPTIONAL REGULATORY PROTEIN"/>
    <property type="match status" value="1"/>
</dbReference>
<name>A0ABP6M2K2_9MICC</name>
<feature type="domain" description="HTH tetR-type" evidence="5">
    <location>
        <begin position="12"/>
        <end position="72"/>
    </location>
</feature>
<keyword evidence="3" id="KW-0804">Transcription</keyword>
<protein>
    <submittedName>
        <fullName evidence="6">TetR/AcrR family transcriptional regulator</fullName>
    </submittedName>
</protein>
<dbReference type="InterPro" id="IPR036271">
    <property type="entry name" value="Tet_transcr_reg_TetR-rel_C_sf"/>
</dbReference>
<reference evidence="7" key="1">
    <citation type="journal article" date="2019" name="Int. J. Syst. Evol. Microbiol.">
        <title>The Global Catalogue of Microorganisms (GCM) 10K type strain sequencing project: providing services to taxonomists for standard genome sequencing and annotation.</title>
        <authorList>
            <consortium name="The Broad Institute Genomics Platform"/>
            <consortium name="The Broad Institute Genome Sequencing Center for Infectious Disease"/>
            <person name="Wu L."/>
            <person name="Ma J."/>
        </authorList>
    </citation>
    <scope>NUCLEOTIDE SEQUENCE [LARGE SCALE GENOMIC DNA]</scope>
    <source>
        <strain evidence="7">JCM 14309</strain>
    </source>
</reference>
<dbReference type="InterPro" id="IPR009057">
    <property type="entry name" value="Homeodomain-like_sf"/>
</dbReference>
<gene>
    <name evidence="6" type="ORF">GCM10010529_22650</name>
</gene>
<evidence type="ECO:0000313" key="6">
    <source>
        <dbReference type="EMBL" id="GAA3069667.1"/>
    </source>
</evidence>
<evidence type="ECO:0000256" key="4">
    <source>
        <dbReference type="PROSITE-ProRule" id="PRU00335"/>
    </source>
</evidence>
<evidence type="ECO:0000256" key="1">
    <source>
        <dbReference type="ARBA" id="ARBA00023015"/>
    </source>
</evidence>
<keyword evidence="2 4" id="KW-0238">DNA-binding</keyword>
<proteinExistence type="predicted"/>
<dbReference type="InterPro" id="IPR001647">
    <property type="entry name" value="HTH_TetR"/>
</dbReference>
<dbReference type="PROSITE" id="PS50977">
    <property type="entry name" value="HTH_TETR_2"/>
    <property type="match status" value="1"/>
</dbReference>